<dbReference type="EnsemblPlants" id="OB11G18650.1">
    <property type="protein sequence ID" value="OB11G18650.1"/>
    <property type="gene ID" value="OB11G18650"/>
</dbReference>
<accession>J3N7S9</accession>
<keyword evidence="2" id="KW-1185">Reference proteome</keyword>
<dbReference type="AlphaFoldDB" id="J3N7S9"/>
<organism evidence="1">
    <name type="scientific">Oryza brachyantha</name>
    <name type="common">malo sina</name>
    <dbReference type="NCBI Taxonomy" id="4533"/>
    <lineage>
        <taxon>Eukaryota</taxon>
        <taxon>Viridiplantae</taxon>
        <taxon>Streptophyta</taxon>
        <taxon>Embryophyta</taxon>
        <taxon>Tracheophyta</taxon>
        <taxon>Spermatophyta</taxon>
        <taxon>Magnoliopsida</taxon>
        <taxon>Liliopsida</taxon>
        <taxon>Poales</taxon>
        <taxon>Poaceae</taxon>
        <taxon>BOP clade</taxon>
        <taxon>Oryzoideae</taxon>
        <taxon>Oryzeae</taxon>
        <taxon>Oryzinae</taxon>
        <taxon>Oryza</taxon>
    </lineage>
</organism>
<evidence type="ECO:0000313" key="2">
    <source>
        <dbReference type="Proteomes" id="UP000006038"/>
    </source>
</evidence>
<name>J3N7S9_ORYBR</name>
<proteinExistence type="predicted"/>
<evidence type="ECO:0000313" key="1">
    <source>
        <dbReference type="EnsemblPlants" id="OB11G18650.1"/>
    </source>
</evidence>
<dbReference type="HOGENOM" id="CLU_2376190_0_0_1"/>
<sequence>MEKHNGATLVYVGGGDRSRFCLVQCLSVDDRQEGIWKESMPKCRRHLLWITTFSPKYDNHGDPRVAKCHHVGSYRLHDIARVYYDQLERLVAFCI</sequence>
<protein>
    <submittedName>
        <fullName evidence="1">Uncharacterized protein</fullName>
    </submittedName>
</protein>
<reference evidence="1" key="1">
    <citation type="journal article" date="2013" name="Nat. Commun.">
        <title>Whole-genome sequencing of Oryza brachyantha reveals mechanisms underlying Oryza genome evolution.</title>
        <authorList>
            <person name="Chen J."/>
            <person name="Huang Q."/>
            <person name="Gao D."/>
            <person name="Wang J."/>
            <person name="Lang Y."/>
            <person name="Liu T."/>
            <person name="Li B."/>
            <person name="Bai Z."/>
            <person name="Luis Goicoechea J."/>
            <person name="Liang C."/>
            <person name="Chen C."/>
            <person name="Zhang W."/>
            <person name="Sun S."/>
            <person name="Liao Y."/>
            <person name="Zhang X."/>
            <person name="Yang L."/>
            <person name="Song C."/>
            <person name="Wang M."/>
            <person name="Shi J."/>
            <person name="Liu G."/>
            <person name="Liu J."/>
            <person name="Zhou H."/>
            <person name="Zhou W."/>
            <person name="Yu Q."/>
            <person name="An N."/>
            <person name="Chen Y."/>
            <person name="Cai Q."/>
            <person name="Wang B."/>
            <person name="Liu B."/>
            <person name="Min J."/>
            <person name="Huang Y."/>
            <person name="Wu H."/>
            <person name="Li Z."/>
            <person name="Zhang Y."/>
            <person name="Yin Y."/>
            <person name="Song W."/>
            <person name="Jiang J."/>
            <person name="Jackson S.A."/>
            <person name="Wing R.A."/>
            <person name="Wang J."/>
            <person name="Chen M."/>
        </authorList>
    </citation>
    <scope>NUCLEOTIDE SEQUENCE [LARGE SCALE GENOMIC DNA]</scope>
    <source>
        <strain evidence="1">cv. IRGC 101232</strain>
    </source>
</reference>
<reference evidence="1" key="2">
    <citation type="submission" date="2013-04" db="UniProtKB">
        <authorList>
            <consortium name="EnsemblPlants"/>
        </authorList>
    </citation>
    <scope>IDENTIFICATION</scope>
</reference>
<dbReference type="Proteomes" id="UP000006038">
    <property type="component" value="Chromosome 11"/>
</dbReference>
<dbReference type="Gramene" id="OB11G18650.1">
    <property type="protein sequence ID" value="OB11G18650.1"/>
    <property type="gene ID" value="OB11G18650"/>
</dbReference>